<name>A0A6N7ZDE8_9PSEU</name>
<dbReference type="InterPro" id="IPR041657">
    <property type="entry name" value="HTH_17"/>
</dbReference>
<proteinExistence type="predicted"/>
<gene>
    <name evidence="2" type="ORF">GKO32_37595</name>
</gene>
<comment type="caution">
    <text evidence="2">The sequence shown here is derived from an EMBL/GenBank/DDBJ whole genome shotgun (WGS) entry which is preliminary data.</text>
</comment>
<dbReference type="AlphaFoldDB" id="A0A6N7ZDE8"/>
<evidence type="ECO:0000313" key="3">
    <source>
        <dbReference type="Proteomes" id="UP000440096"/>
    </source>
</evidence>
<protein>
    <submittedName>
        <fullName evidence="2">Helix-turn-helix domain-containing protein</fullName>
    </submittedName>
</protein>
<sequence>MATASRYFTIKQFCEEIGIAESAFHDWRIKGLAPRCIKLPNRQIRIRCSDVDAWLESREESGVAA</sequence>
<dbReference type="InterPro" id="IPR009061">
    <property type="entry name" value="DNA-bd_dom_put_sf"/>
</dbReference>
<dbReference type="EMBL" id="WMBA01000127">
    <property type="protein sequence ID" value="MTD59657.1"/>
    <property type="molecule type" value="Genomic_DNA"/>
</dbReference>
<accession>A0A6N7ZDE8</accession>
<dbReference type="Proteomes" id="UP000440096">
    <property type="component" value="Unassembled WGS sequence"/>
</dbReference>
<dbReference type="SUPFAM" id="SSF46955">
    <property type="entry name" value="Putative DNA-binding domain"/>
    <property type="match status" value="1"/>
</dbReference>
<dbReference type="OrthoDB" id="194758at2"/>
<keyword evidence="3" id="KW-1185">Reference proteome</keyword>
<evidence type="ECO:0000259" key="1">
    <source>
        <dbReference type="Pfam" id="PF12728"/>
    </source>
</evidence>
<feature type="domain" description="Helix-turn-helix" evidence="1">
    <location>
        <begin position="7"/>
        <end position="58"/>
    </location>
</feature>
<evidence type="ECO:0000313" key="2">
    <source>
        <dbReference type="EMBL" id="MTD59657.1"/>
    </source>
</evidence>
<organism evidence="2 3">
    <name type="scientific">Amycolatopsis pithecellobii</name>
    <dbReference type="NCBI Taxonomy" id="664692"/>
    <lineage>
        <taxon>Bacteria</taxon>
        <taxon>Bacillati</taxon>
        <taxon>Actinomycetota</taxon>
        <taxon>Actinomycetes</taxon>
        <taxon>Pseudonocardiales</taxon>
        <taxon>Pseudonocardiaceae</taxon>
        <taxon>Amycolatopsis</taxon>
    </lineage>
</organism>
<dbReference type="Pfam" id="PF12728">
    <property type="entry name" value="HTH_17"/>
    <property type="match status" value="1"/>
</dbReference>
<reference evidence="2 3" key="1">
    <citation type="submission" date="2019-11" db="EMBL/GenBank/DDBJ databases">
        <title>Draft genome of Amycolatopsis RM579.</title>
        <authorList>
            <person name="Duangmal K."/>
            <person name="Mingma R."/>
        </authorList>
    </citation>
    <scope>NUCLEOTIDE SEQUENCE [LARGE SCALE GENOMIC DNA]</scope>
    <source>
        <strain evidence="2 3">RM579</strain>
    </source>
</reference>